<comment type="caution">
    <text evidence="1">The sequence shown here is derived from an EMBL/GenBank/DDBJ whole genome shotgun (WGS) entry which is preliminary data.</text>
</comment>
<evidence type="ECO:0008006" key="4">
    <source>
        <dbReference type="Google" id="ProtNLM"/>
    </source>
</evidence>
<evidence type="ECO:0000313" key="3">
    <source>
        <dbReference type="Proteomes" id="UP001328107"/>
    </source>
</evidence>
<evidence type="ECO:0000313" key="2">
    <source>
        <dbReference type="EMBL" id="GMR39126.1"/>
    </source>
</evidence>
<dbReference type="PANTHER" id="PTHR46273:SF14">
    <property type="entry name" value="G-PROTEIN COUPLED RECEPTOR DMSR-1"/>
    <property type="match status" value="1"/>
</dbReference>
<dbReference type="AlphaFoldDB" id="A0AAN5CC60"/>
<organism evidence="1 3">
    <name type="scientific">Pristionchus mayeri</name>
    <dbReference type="NCBI Taxonomy" id="1317129"/>
    <lineage>
        <taxon>Eukaryota</taxon>
        <taxon>Metazoa</taxon>
        <taxon>Ecdysozoa</taxon>
        <taxon>Nematoda</taxon>
        <taxon>Chromadorea</taxon>
        <taxon>Rhabditida</taxon>
        <taxon>Rhabditina</taxon>
        <taxon>Diplogasteromorpha</taxon>
        <taxon>Diplogasteroidea</taxon>
        <taxon>Neodiplogasteridae</taxon>
        <taxon>Pristionchus</taxon>
    </lineage>
</organism>
<evidence type="ECO:0000313" key="1">
    <source>
        <dbReference type="EMBL" id="GMR39125.1"/>
    </source>
</evidence>
<reference evidence="1" key="2">
    <citation type="submission" date="2023-06" db="EMBL/GenBank/DDBJ databases">
        <title>Genome assembly of Pristionchus species.</title>
        <authorList>
            <person name="Yoshida K."/>
            <person name="Sommer R.J."/>
        </authorList>
    </citation>
    <scope>NUCLEOTIDE SEQUENCE</scope>
    <source>
        <strain evidence="1">RS5460</strain>
    </source>
</reference>
<name>A0AAN5CC60_9BILA</name>
<dbReference type="EMBL" id="BTRK01000002">
    <property type="protein sequence ID" value="GMR39125.1"/>
    <property type="molecule type" value="Genomic_DNA"/>
</dbReference>
<protein>
    <recommendedName>
        <fullName evidence="4">G protein-coupled receptor</fullName>
    </recommendedName>
</protein>
<accession>A0AAN5CC60</accession>
<feature type="non-terminal residue" evidence="1">
    <location>
        <position position="1"/>
    </location>
</feature>
<feature type="non-terminal residue" evidence="1">
    <location>
        <position position="100"/>
    </location>
</feature>
<gene>
    <name evidence="1" type="ORF">PMAYCL1PPCAC_09320</name>
    <name evidence="2" type="ORF">PMAYCL1PPCAC_09321</name>
</gene>
<dbReference type="EMBL" id="BTRK01000002">
    <property type="protein sequence ID" value="GMR39126.1"/>
    <property type="molecule type" value="Genomic_DNA"/>
</dbReference>
<dbReference type="GO" id="GO:0005886">
    <property type="term" value="C:plasma membrane"/>
    <property type="evidence" value="ECO:0007669"/>
    <property type="project" value="TreeGrafter"/>
</dbReference>
<sequence>KELRSTYNFVLFLMTFDQTVVIGTNTFSQFRYAFFAECKPWFFSLSWVLYDIIVSQHTTTICKAHATWTAVILALMRLKSIQSYGKSELPLTHVLMLCAS</sequence>
<reference evidence="3" key="1">
    <citation type="submission" date="2022-10" db="EMBL/GenBank/DDBJ databases">
        <title>Genome assembly of Pristionchus species.</title>
        <authorList>
            <person name="Yoshida K."/>
            <person name="Sommer R.J."/>
        </authorList>
    </citation>
    <scope>NUCLEOTIDE SEQUENCE [LARGE SCALE GENOMIC DNA]</scope>
    <source>
        <strain evidence="3">RS5460</strain>
    </source>
</reference>
<keyword evidence="3" id="KW-1185">Reference proteome</keyword>
<dbReference type="Proteomes" id="UP001328107">
    <property type="component" value="Unassembled WGS sequence"/>
</dbReference>
<dbReference type="PANTHER" id="PTHR46273">
    <property type="entry name" value="MYOSUPPRESSIN RECEPTOR 1, ISOFORM B-RELATED"/>
    <property type="match status" value="1"/>
</dbReference>
<proteinExistence type="predicted"/>
<dbReference type="InterPro" id="IPR053219">
    <property type="entry name" value="GPCR_Dmsr-1"/>
</dbReference>
<dbReference type="GO" id="GO:0008528">
    <property type="term" value="F:G protein-coupled peptide receptor activity"/>
    <property type="evidence" value="ECO:0007669"/>
    <property type="project" value="TreeGrafter"/>
</dbReference>